<evidence type="ECO:0000313" key="2">
    <source>
        <dbReference type="Proteomes" id="UP000191812"/>
    </source>
</evidence>
<dbReference type="EMBL" id="FBWH01000048">
    <property type="protein sequence ID" value="CUX63964.1"/>
    <property type="molecule type" value="Genomic_DNA"/>
</dbReference>
<accession>A0ABM9VMW5</accession>
<name>A0ABM9VMW5_9HYPH</name>
<sequence length="57" mass="6595">MRRRCQTCLFHKYPIPESKRPVRDRAIQTRVNARSHAATAANPFAIPRYLPVSLTCQ</sequence>
<comment type="caution">
    <text evidence="1">The sequence shown here is derived from an EMBL/GenBank/DDBJ whole genome shotgun (WGS) entry which is preliminary data.</text>
</comment>
<reference evidence="1 2" key="1">
    <citation type="submission" date="2016-01" db="EMBL/GenBank/DDBJ databases">
        <authorList>
            <person name="Regsiter A."/>
            <person name="william w."/>
        </authorList>
    </citation>
    <scope>NUCLEOTIDE SEQUENCE [LARGE SCALE GENOMIC DNA]</scope>
    <source>
        <strain evidence="1 2">CFBP 6927</strain>
    </source>
</reference>
<evidence type="ECO:0000313" key="1">
    <source>
        <dbReference type="EMBL" id="CUX63964.1"/>
    </source>
</evidence>
<dbReference type="Proteomes" id="UP000191812">
    <property type="component" value="Unassembled WGS sequence"/>
</dbReference>
<proteinExistence type="predicted"/>
<organism evidence="1 2">
    <name type="scientific">Agrobacterium genomosp. 13 str. CFBP 6927</name>
    <dbReference type="NCBI Taxonomy" id="1183428"/>
    <lineage>
        <taxon>Bacteria</taxon>
        <taxon>Pseudomonadati</taxon>
        <taxon>Pseudomonadota</taxon>
        <taxon>Alphaproteobacteria</taxon>
        <taxon>Hyphomicrobiales</taxon>
        <taxon>Rhizobiaceae</taxon>
        <taxon>Rhizobium/Agrobacterium group</taxon>
        <taxon>Agrobacterium</taxon>
        <taxon>Agrobacterium tumefaciens complex</taxon>
    </lineage>
</organism>
<keyword evidence="2" id="KW-1185">Reference proteome</keyword>
<gene>
    <name evidence="1" type="ORF">AGR13a_Lc90116</name>
</gene>
<protein>
    <submittedName>
        <fullName evidence="1">Uncharacterized protein</fullName>
    </submittedName>
</protein>